<dbReference type="GO" id="GO:0008233">
    <property type="term" value="F:peptidase activity"/>
    <property type="evidence" value="ECO:0007669"/>
    <property type="project" value="UniProtKB-KW"/>
</dbReference>
<reference evidence="1 2" key="1">
    <citation type="submission" date="2020-12" db="EMBL/GenBank/DDBJ databases">
        <title>Complete genome sequence of Stenotrophomonas maltophilia phage Salva.</title>
        <authorList>
            <person name="Jefferson B."/>
            <person name="Yao G."/>
            <person name="Clark J."/>
            <person name="Le T."/>
            <person name="Young R."/>
            <person name="Gonzalez C."/>
            <person name="Liu M."/>
        </authorList>
    </citation>
    <scope>NUCLEOTIDE SEQUENCE [LARGE SCALE GENOMIC DNA]</scope>
</reference>
<keyword evidence="1" id="KW-0378">Hydrolase</keyword>
<evidence type="ECO:0000313" key="1">
    <source>
        <dbReference type="EMBL" id="QQM18189.1"/>
    </source>
</evidence>
<accession>A0A7U3WJV6</accession>
<dbReference type="Proteomes" id="UP000595272">
    <property type="component" value="Segment"/>
</dbReference>
<organism evidence="1 2">
    <name type="scientific">Stenotrophomonas phage Salva</name>
    <dbReference type="NCBI Taxonomy" id="2801524"/>
    <lineage>
        <taxon>Viruses</taxon>
        <taxon>Duplodnaviria</taxon>
        <taxon>Heunggongvirae</taxon>
        <taxon>Uroviricota</taxon>
        <taxon>Caudoviricetes</taxon>
        <taxon>Beaumontvirinae</taxon>
        <taxon>Salvavirus</taxon>
        <taxon>Salvavirus salva</taxon>
    </lineage>
</organism>
<protein>
    <submittedName>
        <fullName evidence="1">ATP-dependent protease</fullName>
    </submittedName>
</protein>
<keyword evidence="2" id="KW-1185">Reference proteome</keyword>
<proteinExistence type="predicted"/>
<gene>
    <name evidence="1" type="ORF">CPT_Salva_025</name>
</gene>
<sequence length="76" mass="8822">MSDKVFHCEVKAEKYKGKLTKLTGTGEFYYRPPFRVVFDELSIHAPNKRFDHMAIKNLGVGNSFIDSRGDRWTRIA</sequence>
<dbReference type="EMBL" id="MW393850">
    <property type="protein sequence ID" value="QQM18189.1"/>
    <property type="molecule type" value="Genomic_DNA"/>
</dbReference>
<dbReference type="GO" id="GO:0006508">
    <property type="term" value="P:proteolysis"/>
    <property type="evidence" value="ECO:0007669"/>
    <property type="project" value="UniProtKB-KW"/>
</dbReference>
<evidence type="ECO:0000313" key="2">
    <source>
        <dbReference type="Proteomes" id="UP000595272"/>
    </source>
</evidence>
<name>A0A7U3WJV6_9CAUD</name>
<keyword evidence="1" id="KW-0645">Protease</keyword>